<feature type="binding site" evidence="7">
    <location>
        <position position="57"/>
    </location>
    <ligand>
        <name>Zn(2+)</name>
        <dbReference type="ChEBI" id="CHEBI:29105"/>
        <label>2</label>
    </ligand>
</feature>
<dbReference type="NCBIfam" id="TIGR03413">
    <property type="entry name" value="GSH_gloB"/>
    <property type="match status" value="1"/>
</dbReference>
<accession>A0AAW7K2B3</accession>
<feature type="binding site" evidence="7">
    <location>
        <position position="127"/>
    </location>
    <ligand>
        <name>Zn(2+)</name>
        <dbReference type="ChEBI" id="CHEBI:29105"/>
        <label>1</label>
    </ligand>
</feature>
<dbReference type="GO" id="GO:0046872">
    <property type="term" value="F:metal ion binding"/>
    <property type="evidence" value="ECO:0007669"/>
    <property type="project" value="UniProtKB-KW"/>
</dbReference>
<evidence type="ECO:0000256" key="7">
    <source>
        <dbReference type="HAMAP-Rule" id="MF_01374"/>
    </source>
</evidence>
<name>A0AAW7K2B3_9GAMM</name>
<feature type="binding site" evidence="7">
    <location>
        <position position="53"/>
    </location>
    <ligand>
        <name>Zn(2+)</name>
        <dbReference type="ChEBI" id="CHEBI:29105"/>
        <label>1</label>
    </ligand>
</feature>
<dbReference type="Pfam" id="PF16123">
    <property type="entry name" value="HAGH_C"/>
    <property type="match status" value="1"/>
</dbReference>
<dbReference type="InterPro" id="IPR035680">
    <property type="entry name" value="Clx_II_MBL"/>
</dbReference>
<dbReference type="GO" id="GO:0019243">
    <property type="term" value="P:methylglyoxal catabolic process to D-lactate via S-lactoyl-glutathione"/>
    <property type="evidence" value="ECO:0007669"/>
    <property type="project" value="UniProtKB-UniRule"/>
</dbReference>
<comment type="caution">
    <text evidence="9">The sequence shown here is derived from an EMBL/GenBank/DDBJ whole genome shotgun (WGS) entry which is preliminary data.</text>
</comment>
<dbReference type="InterPro" id="IPR036866">
    <property type="entry name" value="RibonucZ/Hydroxyglut_hydro"/>
</dbReference>
<dbReference type="PIRSF" id="PIRSF005457">
    <property type="entry name" value="Glx"/>
    <property type="match status" value="1"/>
</dbReference>
<evidence type="ECO:0000256" key="3">
    <source>
        <dbReference type="ARBA" id="ARBA00006759"/>
    </source>
</evidence>
<feature type="binding site" evidence="7">
    <location>
        <position position="55"/>
    </location>
    <ligand>
        <name>Zn(2+)</name>
        <dbReference type="ChEBI" id="CHEBI:29105"/>
        <label>1</label>
    </ligand>
</feature>
<dbReference type="PANTHER" id="PTHR43705:SF1">
    <property type="entry name" value="HYDROXYACYLGLUTATHIONE HYDROLASE GLOB"/>
    <property type="match status" value="1"/>
</dbReference>
<dbReference type="Pfam" id="PF00753">
    <property type="entry name" value="Lactamase_B"/>
    <property type="match status" value="1"/>
</dbReference>
<keyword evidence="5 7" id="KW-0378">Hydrolase</keyword>
<reference evidence="9" key="1">
    <citation type="submission" date="2023-06" db="EMBL/GenBank/DDBJ databases">
        <authorList>
            <person name="Polev D.E."/>
            <person name="Saitova A.T."/>
            <person name="Bogumilchik E.A."/>
            <person name="Kokorina G.I."/>
            <person name="Voskresenskaia E.A."/>
        </authorList>
    </citation>
    <scope>NUCLEOTIDE SEQUENCE</scope>
    <source>
        <strain evidence="9">2145 StPb PI</strain>
    </source>
</reference>
<gene>
    <name evidence="7 9" type="primary">gloB</name>
    <name evidence="9" type="ORF">QVN42_12015</name>
</gene>
<dbReference type="EMBL" id="JAUEHU010000010">
    <property type="protein sequence ID" value="MDN0088106.1"/>
    <property type="molecule type" value="Genomic_DNA"/>
</dbReference>
<evidence type="ECO:0000259" key="8">
    <source>
        <dbReference type="SMART" id="SM00849"/>
    </source>
</evidence>
<dbReference type="InterPro" id="IPR017782">
    <property type="entry name" value="Hydroxyacylglutathione_Hdrlase"/>
</dbReference>
<feature type="domain" description="Metallo-beta-lactamase" evidence="8">
    <location>
        <begin position="11"/>
        <end position="165"/>
    </location>
</feature>
<comment type="catalytic activity">
    <reaction evidence="1 7">
        <text>an S-(2-hydroxyacyl)glutathione + H2O = a 2-hydroxy carboxylate + glutathione + H(+)</text>
        <dbReference type="Rhea" id="RHEA:21864"/>
        <dbReference type="ChEBI" id="CHEBI:15377"/>
        <dbReference type="ChEBI" id="CHEBI:15378"/>
        <dbReference type="ChEBI" id="CHEBI:57925"/>
        <dbReference type="ChEBI" id="CHEBI:58896"/>
        <dbReference type="ChEBI" id="CHEBI:71261"/>
        <dbReference type="EC" id="3.1.2.6"/>
    </reaction>
</comment>
<comment type="cofactor">
    <cofactor evidence="7">
        <name>Zn(2+)</name>
        <dbReference type="ChEBI" id="CHEBI:29105"/>
    </cofactor>
    <text evidence="7">Binds 2 Zn(2+) ions per subunit.</text>
</comment>
<evidence type="ECO:0000313" key="10">
    <source>
        <dbReference type="Proteomes" id="UP001167864"/>
    </source>
</evidence>
<dbReference type="EC" id="3.1.2.6" evidence="7"/>
<comment type="pathway">
    <text evidence="2 7">Secondary metabolite metabolism; methylglyoxal degradation; (R)-lactate from methylglyoxal: step 2/2.</text>
</comment>
<comment type="function">
    <text evidence="7">Thiolesterase that catalyzes the hydrolysis of S-D-lactoyl-glutathione to form glutathione and D-lactic acid.</text>
</comment>
<dbReference type="InterPro" id="IPR001279">
    <property type="entry name" value="Metallo-B-lactamas"/>
</dbReference>
<feature type="binding site" evidence="7">
    <location>
        <position position="110"/>
    </location>
    <ligand>
        <name>Zn(2+)</name>
        <dbReference type="ChEBI" id="CHEBI:29105"/>
        <label>1</label>
    </ligand>
</feature>
<dbReference type="InterPro" id="IPR032282">
    <property type="entry name" value="HAGH_C"/>
</dbReference>
<dbReference type="Proteomes" id="UP001167864">
    <property type="component" value="Unassembled WGS sequence"/>
</dbReference>
<evidence type="ECO:0000313" key="9">
    <source>
        <dbReference type="EMBL" id="MDN0088106.1"/>
    </source>
</evidence>
<evidence type="ECO:0000256" key="1">
    <source>
        <dbReference type="ARBA" id="ARBA00001623"/>
    </source>
</evidence>
<dbReference type="HAMAP" id="MF_01374">
    <property type="entry name" value="Glyoxalase_2"/>
    <property type="match status" value="1"/>
</dbReference>
<keyword evidence="6 7" id="KW-0862">Zinc</keyword>
<feature type="binding site" evidence="7">
    <location>
        <position position="58"/>
    </location>
    <ligand>
        <name>Zn(2+)</name>
        <dbReference type="ChEBI" id="CHEBI:29105"/>
        <label>2</label>
    </ligand>
</feature>
<keyword evidence="4 7" id="KW-0479">Metal-binding</keyword>
<dbReference type="Gene3D" id="3.60.15.10">
    <property type="entry name" value="Ribonuclease Z/Hydroxyacylglutathione hydrolase-like"/>
    <property type="match status" value="1"/>
</dbReference>
<comment type="subunit">
    <text evidence="7">Monomer.</text>
</comment>
<proteinExistence type="inferred from homology"/>
<evidence type="ECO:0000256" key="5">
    <source>
        <dbReference type="ARBA" id="ARBA00022801"/>
    </source>
</evidence>
<dbReference type="SMART" id="SM00849">
    <property type="entry name" value="Lactamase_B"/>
    <property type="match status" value="1"/>
</dbReference>
<dbReference type="SUPFAM" id="SSF56281">
    <property type="entry name" value="Metallo-hydrolase/oxidoreductase"/>
    <property type="match status" value="1"/>
</dbReference>
<feature type="binding site" evidence="7">
    <location>
        <position position="127"/>
    </location>
    <ligand>
        <name>Zn(2+)</name>
        <dbReference type="ChEBI" id="CHEBI:29105"/>
        <label>2</label>
    </ligand>
</feature>
<evidence type="ECO:0000256" key="6">
    <source>
        <dbReference type="ARBA" id="ARBA00022833"/>
    </source>
</evidence>
<evidence type="ECO:0000256" key="4">
    <source>
        <dbReference type="ARBA" id="ARBA00022723"/>
    </source>
</evidence>
<dbReference type="GO" id="GO:0004416">
    <property type="term" value="F:hydroxyacylglutathione hydrolase activity"/>
    <property type="evidence" value="ECO:0007669"/>
    <property type="project" value="UniProtKB-UniRule"/>
</dbReference>
<organism evidence="9 10">
    <name type="scientific">Yersinia nurmii</name>
    <dbReference type="NCBI Taxonomy" id="685706"/>
    <lineage>
        <taxon>Bacteria</taxon>
        <taxon>Pseudomonadati</taxon>
        <taxon>Pseudomonadota</taxon>
        <taxon>Gammaproteobacteria</taxon>
        <taxon>Enterobacterales</taxon>
        <taxon>Yersiniaceae</taxon>
        <taxon>Yersinia</taxon>
    </lineage>
</organism>
<dbReference type="AlphaFoldDB" id="A0AAW7K2B3"/>
<comment type="similarity">
    <text evidence="3 7">Belongs to the metallo-beta-lactamase superfamily. Glyoxalase II family.</text>
</comment>
<protein>
    <recommendedName>
        <fullName evidence="7">Hydroxyacylglutathione hydrolase</fullName>
        <ecNumber evidence="7">3.1.2.6</ecNumber>
    </recommendedName>
    <alternativeName>
        <fullName evidence="7">Glyoxalase II</fullName>
        <shortName evidence="7">Glx II</shortName>
    </alternativeName>
</protein>
<dbReference type="CDD" id="cd07723">
    <property type="entry name" value="hydroxyacylglutathione_hydrolase_MBL-fold"/>
    <property type="match status" value="1"/>
</dbReference>
<dbReference type="PANTHER" id="PTHR43705">
    <property type="entry name" value="HYDROXYACYLGLUTATHIONE HYDROLASE"/>
    <property type="match status" value="1"/>
</dbReference>
<dbReference type="InterPro" id="IPR050110">
    <property type="entry name" value="Glyoxalase_II_hydrolase"/>
</dbReference>
<sequence length="251" mass="28075">MNLISIPAFQDNYIWLLVNQQQRCLIVDPGEAAPVLSKLKEKGWIPEGILLTHHHHDHVGGVTEIRQNFPNIPVYGPQETAQKGATIIVKDGDSLSLCGQIFSVIAVPGHTLGHIAYYSAPYLFCGDTLFSGGCGRLLEGSPQQMYASIQRLAQLPDETLICSAHEYTLSNLNFARSVLPQDRDIETYQQQIKQLRAKNHSSLPSELQLERKINVFLRCDDIDLQRNLGVDTPPNDNSLIFAELRARKDSF</sequence>
<evidence type="ECO:0000256" key="2">
    <source>
        <dbReference type="ARBA" id="ARBA00004963"/>
    </source>
</evidence>
<feature type="binding site" evidence="7">
    <location>
        <position position="165"/>
    </location>
    <ligand>
        <name>Zn(2+)</name>
        <dbReference type="ChEBI" id="CHEBI:29105"/>
        <label>2</label>
    </ligand>
</feature>
<dbReference type="RefSeq" id="WP_289818012.1">
    <property type="nucleotide sequence ID" value="NZ_JAUEHU010000010.1"/>
</dbReference>